<feature type="transmembrane region" description="Helical" evidence="2">
    <location>
        <begin position="30"/>
        <end position="59"/>
    </location>
</feature>
<comment type="caution">
    <text evidence="3">The sequence shown here is derived from an EMBL/GenBank/DDBJ whole genome shotgun (WGS) entry which is preliminary data.</text>
</comment>
<feature type="transmembrane region" description="Helical" evidence="2">
    <location>
        <begin position="315"/>
        <end position="336"/>
    </location>
</feature>
<name>A0A7Y9E4J3_9ACTN</name>
<feature type="transmembrane region" description="Helical" evidence="2">
    <location>
        <begin position="173"/>
        <end position="198"/>
    </location>
</feature>
<protein>
    <submittedName>
        <fullName evidence="3">Uncharacterized protein</fullName>
    </submittedName>
</protein>
<feature type="transmembrane region" description="Helical" evidence="2">
    <location>
        <begin position="218"/>
        <end position="235"/>
    </location>
</feature>
<dbReference type="RefSeq" id="WP_179662652.1">
    <property type="nucleotide sequence ID" value="NZ_JACCBG010000001.1"/>
</dbReference>
<dbReference type="Proteomes" id="UP000535511">
    <property type="component" value="Unassembled WGS sequence"/>
</dbReference>
<feature type="transmembrane region" description="Helical" evidence="2">
    <location>
        <begin position="389"/>
        <end position="411"/>
    </location>
</feature>
<gene>
    <name evidence="3" type="ORF">BJZ21_000903</name>
</gene>
<proteinExistence type="predicted"/>
<evidence type="ECO:0000256" key="2">
    <source>
        <dbReference type="SAM" id="Phobius"/>
    </source>
</evidence>
<keyword evidence="2" id="KW-1133">Transmembrane helix</keyword>
<evidence type="ECO:0000313" key="3">
    <source>
        <dbReference type="EMBL" id="NYD40820.1"/>
    </source>
</evidence>
<evidence type="ECO:0000313" key="4">
    <source>
        <dbReference type="Proteomes" id="UP000535511"/>
    </source>
</evidence>
<keyword evidence="4" id="KW-1185">Reference proteome</keyword>
<accession>A0A7Y9E4J3</accession>
<feature type="transmembrane region" description="Helical" evidence="2">
    <location>
        <begin position="348"/>
        <end position="369"/>
    </location>
</feature>
<reference evidence="3 4" key="1">
    <citation type="submission" date="2020-07" db="EMBL/GenBank/DDBJ databases">
        <title>Sequencing the genomes of 1000 actinobacteria strains.</title>
        <authorList>
            <person name="Klenk H.-P."/>
        </authorList>
    </citation>
    <scope>NUCLEOTIDE SEQUENCE [LARGE SCALE GENOMIC DNA]</scope>
    <source>
        <strain evidence="3 4">DSM 21350</strain>
    </source>
</reference>
<feature type="transmembrane region" description="Helical" evidence="2">
    <location>
        <begin position="139"/>
        <end position="161"/>
    </location>
</feature>
<feature type="compositionally biased region" description="Basic and acidic residues" evidence="1">
    <location>
        <begin position="1"/>
        <end position="20"/>
    </location>
</feature>
<dbReference type="EMBL" id="JACCBG010000001">
    <property type="protein sequence ID" value="NYD40820.1"/>
    <property type="molecule type" value="Genomic_DNA"/>
</dbReference>
<dbReference type="Pfam" id="PF19877">
    <property type="entry name" value="DUF6350"/>
    <property type="match status" value="1"/>
</dbReference>
<keyword evidence="2" id="KW-0472">Membrane</keyword>
<dbReference type="InterPro" id="IPR045931">
    <property type="entry name" value="DUF6350"/>
</dbReference>
<keyword evidence="2" id="KW-0812">Transmembrane</keyword>
<feature type="transmembrane region" description="Helical" evidence="2">
    <location>
        <begin position="79"/>
        <end position="107"/>
    </location>
</feature>
<dbReference type="AlphaFoldDB" id="A0A7Y9E4J3"/>
<feature type="region of interest" description="Disordered" evidence="1">
    <location>
        <begin position="1"/>
        <end position="22"/>
    </location>
</feature>
<feature type="transmembrane region" description="Helical" evidence="2">
    <location>
        <begin position="288"/>
        <end position="309"/>
    </location>
</feature>
<organism evidence="3 4">
    <name type="scientific">Nocardioides panaciterrulae</name>
    <dbReference type="NCBI Taxonomy" id="661492"/>
    <lineage>
        <taxon>Bacteria</taxon>
        <taxon>Bacillati</taxon>
        <taxon>Actinomycetota</taxon>
        <taxon>Actinomycetes</taxon>
        <taxon>Propionibacteriales</taxon>
        <taxon>Nocardioidaceae</taxon>
        <taxon>Nocardioides</taxon>
    </lineage>
</organism>
<evidence type="ECO:0000256" key="1">
    <source>
        <dbReference type="SAM" id="MobiDB-lite"/>
    </source>
</evidence>
<feature type="transmembrane region" description="Helical" evidence="2">
    <location>
        <begin position="255"/>
        <end position="276"/>
    </location>
</feature>
<sequence length="427" mass="43283">MTSLLTRDRPTSPLRGDRDQATGLGRRRPLVVVAALGGAAAAATTLVVCVALGVIGWFLTDAGAHGTPRDGLRTGALGWLLGHGSGVSVHGTPVTLLPLGVTLLCAWSAWRFGLRVGAAVSGHGPDAERIADGERDWTVASASLFFTLGYLLVALVTLHLATGASTGASAGGVLRWSLLLCLALGAPGIAVGSGRAAIWTSYLPMSVRAAATACRRILTTWAVVSTLLLLGALVADLGQAANVLSRLHTDAGDTVLFVVLTLVVVPNAAAYAGSWMLGPGFAVGTHTLVAPSVVVLGPLPMFPLLAALPDAGTPAPWLSAVTVVPALVAAWAAARVQRRLPALRWDQGALRGCAGGLMAGVLFGAFAAVAGGAVGPGRMTHVGPAGFDVLVHAITAFGLGGLVGGLVMTFLQRRAARRSGDGWAETE</sequence>